<dbReference type="Proteomes" id="UP000077271">
    <property type="component" value="Unassembled WGS sequence"/>
</dbReference>
<sequence length="268" mass="30024">MSSSSSKGTLKNPQLTYSTEEAAVIDWLWVAKEAAGGIIGAVAGEVFLTIAKSALGQNINYKALLKDAVDDICARVGKMLKDEFIREYVADADTARNNLLTYMDSKKLDKLTLTEDAASYIVGRLKSVSETQEGLGGFMVAANIHLTSLKLMIEHNADFTKTLERNCLEYADWGEEQANKMVERVKTSVSPCTGGCRTIRDMGEVCSYSFTFDYGKDRRRFSTGSRNEMKRECDEARAIYYNDRVNPAEKLRDEIIHICNLWRSFNTV</sequence>
<comment type="caution">
    <text evidence="1">The sequence shown here is derived from an EMBL/GenBank/DDBJ whole genome shotgun (WGS) entry which is preliminary data.</text>
</comment>
<organism evidence="1 2">
    <name type="scientific">Domibacillus aminovorans</name>
    <dbReference type="NCBI Taxonomy" id="29332"/>
    <lineage>
        <taxon>Bacteria</taxon>
        <taxon>Bacillati</taxon>
        <taxon>Bacillota</taxon>
        <taxon>Bacilli</taxon>
        <taxon>Bacillales</taxon>
        <taxon>Bacillaceae</taxon>
        <taxon>Domibacillus</taxon>
    </lineage>
</organism>
<dbReference type="AlphaFoldDB" id="A0A177KKI7"/>
<name>A0A177KKI7_9BACI</name>
<protein>
    <submittedName>
        <fullName evidence="1">Uncharacterized protein</fullName>
    </submittedName>
</protein>
<accession>A0A177KKI7</accession>
<dbReference type="EMBL" id="LQWZ01000035">
    <property type="protein sequence ID" value="OAH53920.1"/>
    <property type="molecule type" value="Genomic_DNA"/>
</dbReference>
<evidence type="ECO:0000313" key="2">
    <source>
        <dbReference type="Proteomes" id="UP000077271"/>
    </source>
</evidence>
<reference evidence="1 2" key="1">
    <citation type="submission" date="2016-01" db="EMBL/GenBank/DDBJ databases">
        <title>Investigation of taxonomic status of Bacillus aminovorans.</title>
        <authorList>
            <person name="Verma A."/>
            <person name="Pal Y."/>
            <person name="Krishnamurthi S."/>
        </authorList>
    </citation>
    <scope>NUCLEOTIDE SEQUENCE [LARGE SCALE GENOMIC DNA]</scope>
    <source>
        <strain evidence="1 2">DSM 4337</strain>
    </source>
</reference>
<evidence type="ECO:0000313" key="1">
    <source>
        <dbReference type="EMBL" id="OAH53920.1"/>
    </source>
</evidence>
<gene>
    <name evidence="1" type="ORF">AWH48_11675</name>
</gene>
<proteinExistence type="predicted"/>